<feature type="domain" description="GINS subunit" evidence="8">
    <location>
        <begin position="87"/>
        <end position="153"/>
    </location>
</feature>
<evidence type="ECO:0000256" key="7">
    <source>
        <dbReference type="SAM" id="MobiDB-lite"/>
    </source>
</evidence>
<dbReference type="InterPro" id="IPR008591">
    <property type="entry name" value="GINS_Sld5"/>
</dbReference>
<feature type="region of interest" description="Disordered" evidence="7">
    <location>
        <begin position="1"/>
        <end position="24"/>
    </location>
</feature>
<dbReference type="InterPro" id="IPR036224">
    <property type="entry name" value="GINS_bundle-like_dom_sf"/>
</dbReference>
<dbReference type="Pfam" id="PF05916">
    <property type="entry name" value="Sld5"/>
    <property type="match status" value="1"/>
</dbReference>
<dbReference type="InterPro" id="IPR038749">
    <property type="entry name" value="Sld5_GINS_A"/>
</dbReference>
<dbReference type="CDD" id="cd11711">
    <property type="entry name" value="GINS_A_Sld5"/>
    <property type="match status" value="1"/>
</dbReference>
<comment type="subcellular location">
    <subcellularLocation>
        <location evidence="1 6">Nucleus</location>
    </subcellularLocation>
</comment>
<dbReference type="PIRSF" id="PIRSF007764">
    <property type="entry name" value="Sld5"/>
    <property type="match status" value="1"/>
</dbReference>
<keyword evidence="11" id="KW-1185">Reference proteome</keyword>
<evidence type="ECO:0000256" key="3">
    <source>
        <dbReference type="ARBA" id="ARBA00014804"/>
    </source>
</evidence>
<keyword evidence="4 6" id="KW-0235">DNA replication</keyword>
<organism evidence="10 11">
    <name type="scientific">Sphagnum jensenii</name>
    <dbReference type="NCBI Taxonomy" id="128206"/>
    <lineage>
        <taxon>Eukaryota</taxon>
        <taxon>Viridiplantae</taxon>
        <taxon>Streptophyta</taxon>
        <taxon>Embryophyta</taxon>
        <taxon>Bryophyta</taxon>
        <taxon>Sphagnophytina</taxon>
        <taxon>Sphagnopsida</taxon>
        <taxon>Sphagnales</taxon>
        <taxon>Sphagnaceae</taxon>
        <taxon>Sphagnum</taxon>
    </lineage>
</organism>
<evidence type="ECO:0000259" key="9">
    <source>
        <dbReference type="Pfam" id="PF16922"/>
    </source>
</evidence>
<evidence type="ECO:0000256" key="5">
    <source>
        <dbReference type="ARBA" id="ARBA00023242"/>
    </source>
</evidence>
<dbReference type="Pfam" id="PF16922">
    <property type="entry name" value="SLD5_C"/>
    <property type="match status" value="1"/>
</dbReference>
<dbReference type="PANTHER" id="PTHR21206:SF0">
    <property type="entry name" value="DNA REPLICATION COMPLEX GINS PROTEIN SLD5"/>
    <property type="match status" value="1"/>
</dbReference>
<dbReference type="SUPFAM" id="SSF158573">
    <property type="entry name" value="GINS helical bundle-like"/>
    <property type="match status" value="1"/>
</dbReference>
<dbReference type="InterPro" id="IPR021151">
    <property type="entry name" value="GINS_A"/>
</dbReference>
<name>A0ABP0V885_9BRYO</name>
<dbReference type="PANTHER" id="PTHR21206">
    <property type="entry name" value="SLD5 PROTEIN"/>
    <property type="match status" value="1"/>
</dbReference>
<evidence type="ECO:0000313" key="10">
    <source>
        <dbReference type="EMBL" id="CAK9250641.1"/>
    </source>
</evidence>
<dbReference type="Gene3D" id="1.20.58.1030">
    <property type="match status" value="1"/>
</dbReference>
<reference evidence="10" key="1">
    <citation type="submission" date="2024-02" db="EMBL/GenBank/DDBJ databases">
        <authorList>
            <consortium name="ELIXIR-Norway"/>
            <consortium name="Elixir Norway"/>
        </authorList>
    </citation>
    <scope>NUCLEOTIDE SEQUENCE</scope>
</reference>
<protein>
    <recommendedName>
        <fullName evidence="3 6">DNA replication complex GINS protein SLD5</fullName>
    </recommendedName>
</protein>
<comment type="function">
    <text evidence="6">The GINS complex plays an essential role in the initiation of DNA replication.</text>
</comment>
<dbReference type="EMBL" id="CAXAQS010000212">
    <property type="protein sequence ID" value="CAK9250641.1"/>
    <property type="molecule type" value="Genomic_DNA"/>
</dbReference>
<evidence type="ECO:0000256" key="2">
    <source>
        <dbReference type="ARBA" id="ARBA00008187"/>
    </source>
</evidence>
<dbReference type="InterPro" id="IPR031633">
    <property type="entry name" value="SLD5_C"/>
</dbReference>
<dbReference type="CDD" id="cd21692">
    <property type="entry name" value="GINS_B_Sld5"/>
    <property type="match status" value="1"/>
</dbReference>
<keyword evidence="5 6" id="KW-0539">Nucleus</keyword>
<evidence type="ECO:0000256" key="4">
    <source>
        <dbReference type="ARBA" id="ARBA00022705"/>
    </source>
</evidence>
<gene>
    <name evidence="10" type="ORF">CSSPJE1EN1_LOCUS26019</name>
</gene>
<evidence type="ECO:0000256" key="1">
    <source>
        <dbReference type="ARBA" id="ARBA00004123"/>
    </source>
</evidence>
<dbReference type="Proteomes" id="UP001497444">
    <property type="component" value="Unassembled WGS sequence"/>
</dbReference>
<evidence type="ECO:0000259" key="8">
    <source>
        <dbReference type="Pfam" id="PF05916"/>
    </source>
</evidence>
<sequence length="235" mass="26863">MESGNGSVDRWEDATTATGSGTGLDDWTEGSFDVGSSDVEILKRVWRNEKAAPDILPYEAHLIERVHEQILLMEDNTAEISKTVDDLMLSIYQMDISRTTFLLKAYLRTRLGKIEKFVMHIIRTPELWERLSEQEQGYAQRYVDALSKHMKNCVLDKLETAYCSMVKQAESSEGDDMILEPDLDTYVFCRSKGAVGSFQLDERGYESVDLMLDDLYILRYRPVQGLLAADRIELV</sequence>
<evidence type="ECO:0000256" key="6">
    <source>
        <dbReference type="PIRNR" id="PIRNR007764"/>
    </source>
</evidence>
<comment type="similarity">
    <text evidence="2 6">Belongs to the GINS4/SLD5 family.</text>
</comment>
<proteinExistence type="inferred from homology"/>
<accession>A0ABP0V885</accession>
<evidence type="ECO:0000313" key="11">
    <source>
        <dbReference type="Proteomes" id="UP001497444"/>
    </source>
</evidence>
<comment type="caution">
    <text evidence="10">The sequence shown here is derived from an EMBL/GenBank/DDBJ whole genome shotgun (WGS) entry which is preliminary data.</text>
</comment>
<feature type="domain" description="DNA replication complex GINS protein SLD5 C-terminal" evidence="9">
    <location>
        <begin position="181"/>
        <end position="235"/>
    </location>
</feature>
<dbReference type="SUPFAM" id="SSF160059">
    <property type="entry name" value="PriA/YqbF domain"/>
    <property type="match status" value="1"/>
</dbReference>